<dbReference type="Pfam" id="PF16069">
    <property type="entry name" value="DUF4811"/>
    <property type="match status" value="1"/>
</dbReference>
<dbReference type="EMBL" id="MPLS01000003">
    <property type="protein sequence ID" value="ORI98514.1"/>
    <property type="molecule type" value="Genomic_DNA"/>
</dbReference>
<protein>
    <submittedName>
        <fullName evidence="2">DUF4811 domain-containing protein</fullName>
    </submittedName>
</protein>
<gene>
    <name evidence="2" type="ORF">BMR96_01610</name>
</gene>
<keyword evidence="1" id="KW-1133">Transmembrane helix</keyword>
<comment type="caution">
    <text evidence="2">The sequence shown here is derived from an EMBL/GenBank/DDBJ whole genome shotgun (WGS) entry which is preliminary data.</text>
</comment>
<dbReference type="eggNOG" id="ENOG5032RPZ">
    <property type="taxonomic scope" value="Bacteria"/>
</dbReference>
<dbReference type="AlphaFoldDB" id="A0A1X0VFW5"/>
<feature type="transmembrane region" description="Helical" evidence="1">
    <location>
        <begin position="28"/>
        <end position="46"/>
    </location>
</feature>
<organism evidence="2 3">
    <name type="scientific">Leuconostoc pseudomesenteroides</name>
    <dbReference type="NCBI Taxonomy" id="33968"/>
    <lineage>
        <taxon>Bacteria</taxon>
        <taxon>Bacillati</taxon>
        <taxon>Bacillota</taxon>
        <taxon>Bacilli</taxon>
        <taxon>Lactobacillales</taxon>
        <taxon>Lactobacillaceae</taxon>
        <taxon>Leuconostoc</taxon>
    </lineage>
</organism>
<evidence type="ECO:0000313" key="3">
    <source>
        <dbReference type="Proteomes" id="UP000192288"/>
    </source>
</evidence>
<accession>A0A1X0VFW5</accession>
<name>A0A1X0VFW5_LEUPS</name>
<keyword evidence="1" id="KW-0812">Transmembrane</keyword>
<dbReference type="InterPro" id="IPR032083">
    <property type="entry name" value="DUF4811"/>
</dbReference>
<keyword evidence="1" id="KW-0472">Membrane</keyword>
<reference evidence="2 3" key="1">
    <citation type="journal article" date="2017" name="Front. Microbiol.">
        <title>Genomic Characterization of Dairy Associated Leuconostoc Species and Diversity of Leuconostocs in Undefined Mixed Mesophilic Starter Cultures.</title>
        <authorList>
            <person name="Frantzen C.A."/>
            <person name="Kot W."/>
            <person name="Pedersen T.B."/>
            <person name="Ardo Y.M."/>
            <person name="Broadbent J.R."/>
            <person name="Neve H."/>
            <person name="Hansen L.H."/>
            <person name="Dal Bello F."/>
            <person name="Ostlie H.M."/>
            <person name="Kleppen H.P."/>
            <person name="Vogensen F.K."/>
            <person name="Holo H."/>
        </authorList>
    </citation>
    <scope>NUCLEOTIDE SEQUENCE [LARGE SCALE GENOMIC DNA]</scope>
    <source>
        <strain evidence="2 3">LMGCF08</strain>
    </source>
</reference>
<evidence type="ECO:0000256" key="1">
    <source>
        <dbReference type="SAM" id="Phobius"/>
    </source>
</evidence>
<sequence length="225" mass="24366">MIILLIALFAILAFVANMMITNRGIRIVTTVIMFVGLIASVAGVAANMNSHYGMKEVTTTTKKQIYTAGTASQGFGLLLYQGVGTNGAENVYVYRATDNAKKTTVAKPNLKTSSRMSNISGNKAYKITKTTRYVYKNATMRLMFGIGGNNHQLKNKHVVYQVPSTWVALTTTQAKSLQSKMTPKTDAEKQALAQQQAQLAALAKTDPDKAAQLQVAAVKKALNIK</sequence>
<dbReference type="STRING" id="33968.BMS77_00395"/>
<dbReference type="RefSeq" id="WP_004912312.1">
    <property type="nucleotide sequence ID" value="NZ_MPLS01000003.1"/>
</dbReference>
<dbReference type="Proteomes" id="UP000192288">
    <property type="component" value="Unassembled WGS sequence"/>
</dbReference>
<proteinExistence type="predicted"/>
<evidence type="ECO:0000313" key="2">
    <source>
        <dbReference type="EMBL" id="ORI98514.1"/>
    </source>
</evidence>